<dbReference type="GO" id="GO:0005886">
    <property type="term" value="C:plasma membrane"/>
    <property type="evidence" value="ECO:0007669"/>
    <property type="project" value="TreeGrafter"/>
</dbReference>
<dbReference type="InterPro" id="IPR003848">
    <property type="entry name" value="DUF218"/>
</dbReference>
<accession>A0A8J3E9E8</accession>
<dbReference type="Proteomes" id="UP000636949">
    <property type="component" value="Unassembled WGS sequence"/>
</dbReference>
<dbReference type="InterPro" id="IPR014729">
    <property type="entry name" value="Rossmann-like_a/b/a_fold"/>
</dbReference>
<keyword evidence="4" id="KW-1185">Reference proteome</keyword>
<dbReference type="GO" id="GO:0043164">
    <property type="term" value="P:Gram-negative-bacterium-type cell wall biogenesis"/>
    <property type="evidence" value="ECO:0007669"/>
    <property type="project" value="TreeGrafter"/>
</dbReference>
<dbReference type="Gene3D" id="3.40.50.620">
    <property type="entry name" value="HUPs"/>
    <property type="match status" value="1"/>
</dbReference>
<name>A0A8J3E9E8_9GAMM</name>
<keyword evidence="1" id="KW-1133">Transmembrane helix</keyword>
<evidence type="ECO:0000313" key="4">
    <source>
        <dbReference type="Proteomes" id="UP000636949"/>
    </source>
</evidence>
<evidence type="ECO:0000259" key="2">
    <source>
        <dbReference type="Pfam" id="PF02698"/>
    </source>
</evidence>
<dbReference type="GO" id="GO:0000270">
    <property type="term" value="P:peptidoglycan metabolic process"/>
    <property type="evidence" value="ECO:0007669"/>
    <property type="project" value="TreeGrafter"/>
</dbReference>
<sequence length="256" mass="29058">MFWLIDNLYSLIVIMLNPLILVLVMLLLIIFIKRKVLRVFMALIAFMILYLSSTGIVSDYFLSGLEKYKPVTESTIISNDALILLGAGLEKQGSVVQPTLLAYSRILEACRIYQTAHKNGVQYKIIITGGDVRKYGVSEAQVYGRVLEDMGVNKDDLILESKSLNTYQNAEYTKSITKNLPYSNYLLVTSSLHMSRSLLYFDQFAIKAIPAVSDSPKPISSWTPSPYNLMLLSFALHEYLGIFRLHVYDYLDLNKK</sequence>
<dbReference type="PANTHER" id="PTHR30336">
    <property type="entry name" value="INNER MEMBRANE PROTEIN, PROBABLE PERMEASE"/>
    <property type="match status" value="1"/>
</dbReference>
<keyword evidence="1" id="KW-0472">Membrane</keyword>
<dbReference type="PANTHER" id="PTHR30336:SF4">
    <property type="entry name" value="ENVELOPE BIOGENESIS FACTOR ELYC"/>
    <property type="match status" value="1"/>
</dbReference>
<dbReference type="Pfam" id="PF02698">
    <property type="entry name" value="DUF218"/>
    <property type="match status" value="1"/>
</dbReference>
<gene>
    <name evidence="3" type="ORF">GCM10010995_25900</name>
</gene>
<feature type="domain" description="DUF218" evidence="2">
    <location>
        <begin position="80"/>
        <end position="241"/>
    </location>
</feature>
<reference evidence="3" key="2">
    <citation type="submission" date="2020-09" db="EMBL/GenBank/DDBJ databases">
        <authorList>
            <person name="Sun Q."/>
            <person name="Zhou Y."/>
        </authorList>
    </citation>
    <scope>NUCLEOTIDE SEQUENCE</scope>
    <source>
        <strain evidence="3">CGMCC 1.15758</strain>
    </source>
</reference>
<feature type="transmembrane region" description="Helical" evidence="1">
    <location>
        <begin position="39"/>
        <end position="62"/>
    </location>
</feature>
<proteinExistence type="predicted"/>
<evidence type="ECO:0000256" key="1">
    <source>
        <dbReference type="SAM" id="Phobius"/>
    </source>
</evidence>
<dbReference type="InterPro" id="IPR051599">
    <property type="entry name" value="Cell_Envelope_Assoc"/>
</dbReference>
<dbReference type="EMBL" id="BMJS01000049">
    <property type="protein sequence ID" value="GGG07187.1"/>
    <property type="molecule type" value="Genomic_DNA"/>
</dbReference>
<reference evidence="3" key="1">
    <citation type="journal article" date="2014" name="Int. J. Syst. Evol. Microbiol.">
        <title>Complete genome sequence of Corynebacterium casei LMG S-19264T (=DSM 44701T), isolated from a smear-ripened cheese.</title>
        <authorList>
            <consortium name="US DOE Joint Genome Institute (JGI-PGF)"/>
            <person name="Walter F."/>
            <person name="Albersmeier A."/>
            <person name="Kalinowski J."/>
            <person name="Ruckert C."/>
        </authorList>
    </citation>
    <scope>NUCLEOTIDE SEQUENCE</scope>
    <source>
        <strain evidence="3">CGMCC 1.15758</strain>
    </source>
</reference>
<feature type="transmembrane region" description="Helical" evidence="1">
    <location>
        <begin position="12"/>
        <end position="32"/>
    </location>
</feature>
<organism evidence="3 4">
    <name type="scientific">Cysteiniphilum litorale</name>
    <dbReference type="NCBI Taxonomy" id="2056700"/>
    <lineage>
        <taxon>Bacteria</taxon>
        <taxon>Pseudomonadati</taxon>
        <taxon>Pseudomonadota</taxon>
        <taxon>Gammaproteobacteria</taxon>
        <taxon>Thiotrichales</taxon>
        <taxon>Fastidiosibacteraceae</taxon>
        <taxon>Cysteiniphilum</taxon>
    </lineage>
</organism>
<dbReference type="AlphaFoldDB" id="A0A8J3E9E8"/>
<evidence type="ECO:0000313" key="3">
    <source>
        <dbReference type="EMBL" id="GGG07187.1"/>
    </source>
</evidence>
<comment type="caution">
    <text evidence="3">The sequence shown here is derived from an EMBL/GenBank/DDBJ whole genome shotgun (WGS) entry which is preliminary data.</text>
</comment>
<keyword evidence="1" id="KW-0812">Transmembrane</keyword>
<protein>
    <recommendedName>
        <fullName evidence="2">DUF218 domain-containing protein</fullName>
    </recommendedName>
</protein>
<dbReference type="CDD" id="cd06259">
    <property type="entry name" value="YdcF-like"/>
    <property type="match status" value="1"/>
</dbReference>